<evidence type="ECO:0000313" key="2">
    <source>
        <dbReference type="EMBL" id="KNC97236.1"/>
    </source>
</evidence>
<dbReference type="GeneID" id="27690828"/>
<feature type="transmembrane region" description="Helical" evidence="1">
    <location>
        <begin position="363"/>
        <end position="391"/>
    </location>
</feature>
<evidence type="ECO:0000313" key="3">
    <source>
        <dbReference type="Proteomes" id="UP000053201"/>
    </source>
</evidence>
<dbReference type="Gene3D" id="1.20.1250.20">
    <property type="entry name" value="MFS general substrate transporter like domains"/>
    <property type="match status" value="1"/>
</dbReference>
<dbReference type="NCBIfam" id="NF033734">
    <property type="entry name" value="MFS_ArsJ"/>
    <property type="match status" value="1"/>
</dbReference>
<dbReference type="InParanoid" id="A0A0L0H8F1"/>
<accession>A0A0L0H8F1</accession>
<feature type="transmembrane region" description="Helical" evidence="1">
    <location>
        <begin position="403"/>
        <end position="423"/>
    </location>
</feature>
<reference evidence="2 3" key="1">
    <citation type="submission" date="2009-08" db="EMBL/GenBank/DDBJ databases">
        <title>The Genome Sequence of Spizellomyces punctatus strain DAOM BR117.</title>
        <authorList>
            <consortium name="The Broad Institute Genome Sequencing Platform"/>
            <person name="Russ C."/>
            <person name="Cuomo C."/>
            <person name="Shea T."/>
            <person name="Young S.K."/>
            <person name="Zeng Q."/>
            <person name="Koehrsen M."/>
            <person name="Haas B."/>
            <person name="Borodovsky M."/>
            <person name="Guigo R."/>
            <person name="Alvarado L."/>
            <person name="Berlin A."/>
            <person name="Bochicchio J."/>
            <person name="Borenstein D."/>
            <person name="Chapman S."/>
            <person name="Chen Z."/>
            <person name="Engels R."/>
            <person name="Freedman E."/>
            <person name="Gellesch M."/>
            <person name="Goldberg J."/>
            <person name="Griggs A."/>
            <person name="Gujja S."/>
            <person name="Heiman D."/>
            <person name="Hepburn T."/>
            <person name="Howarth C."/>
            <person name="Jen D."/>
            <person name="Larson L."/>
            <person name="Lewis B."/>
            <person name="Mehta T."/>
            <person name="Park D."/>
            <person name="Pearson M."/>
            <person name="Roberts A."/>
            <person name="Saif S."/>
            <person name="Shenoy N."/>
            <person name="Sisk P."/>
            <person name="Stolte C."/>
            <person name="Sykes S."/>
            <person name="Thomson T."/>
            <person name="Walk T."/>
            <person name="White J."/>
            <person name="Yandava C."/>
            <person name="Burger G."/>
            <person name="Gray M.W."/>
            <person name="Holland P.W.H."/>
            <person name="King N."/>
            <person name="Lang F.B.F."/>
            <person name="Roger A.J."/>
            <person name="Ruiz-Trillo I."/>
            <person name="Lander E."/>
            <person name="Nusbaum C."/>
        </authorList>
    </citation>
    <scope>NUCLEOTIDE SEQUENCE [LARGE SCALE GENOMIC DNA]</scope>
    <source>
        <strain evidence="2 3">DAOM BR117</strain>
    </source>
</reference>
<keyword evidence="1" id="KW-0472">Membrane</keyword>
<proteinExistence type="predicted"/>
<dbReference type="InterPro" id="IPR036259">
    <property type="entry name" value="MFS_trans_sf"/>
</dbReference>
<dbReference type="RefSeq" id="XP_016605276.1">
    <property type="nucleotide sequence ID" value="XM_016755787.1"/>
</dbReference>
<feature type="transmembrane region" description="Helical" evidence="1">
    <location>
        <begin position="39"/>
        <end position="65"/>
    </location>
</feature>
<dbReference type="OrthoDB" id="196955at2759"/>
<dbReference type="InterPro" id="IPR047769">
    <property type="entry name" value="MFS_ArsJ"/>
</dbReference>
<gene>
    <name evidence="2" type="ORF">SPPG_07623</name>
</gene>
<organism evidence="2 3">
    <name type="scientific">Spizellomyces punctatus (strain DAOM BR117)</name>
    <dbReference type="NCBI Taxonomy" id="645134"/>
    <lineage>
        <taxon>Eukaryota</taxon>
        <taxon>Fungi</taxon>
        <taxon>Fungi incertae sedis</taxon>
        <taxon>Chytridiomycota</taxon>
        <taxon>Chytridiomycota incertae sedis</taxon>
        <taxon>Chytridiomycetes</taxon>
        <taxon>Spizellomycetales</taxon>
        <taxon>Spizellomycetaceae</taxon>
        <taxon>Spizellomyces</taxon>
    </lineage>
</organism>
<dbReference type="OMA" id="FKWVAIL"/>
<dbReference type="VEuPathDB" id="FungiDB:SPPG_07623"/>
<dbReference type="PANTHER" id="PTHR23547">
    <property type="entry name" value="MAJOR FACILITATOR SUPERFAMILY DOMAIN, GENERAL SUBSTRATE TRANSPORTER"/>
    <property type="match status" value="1"/>
</dbReference>
<feature type="transmembrane region" description="Helical" evidence="1">
    <location>
        <begin position="429"/>
        <end position="451"/>
    </location>
</feature>
<dbReference type="AlphaFoldDB" id="A0A0L0H8F1"/>
<feature type="transmembrane region" description="Helical" evidence="1">
    <location>
        <begin position="210"/>
        <end position="232"/>
    </location>
</feature>
<dbReference type="EMBL" id="KQ257465">
    <property type="protein sequence ID" value="KNC97236.1"/>
    <property type="molecule type" value="Genomic_DNA"/>
</dbReference>
<name>A0A0L0H8F1_SPIPD</name>
<keyword evidence="3" id="KW-1185">Reference proteome</keyword>
<dbReference type="SUPFAM" id="SSF103473">
    <property type="entry name" value="MFS general substrate transporter"/>
    <property type="match status" value="2"/>
</dbReference>
<feature type="transmembrane region" description="Helical" evidence="1">
    <location>
        <begin position="328"/>
        <end position="351"/>
    </location>
</feature>
<keyword evidence="1" id="KW-1133">Transmembrane helix</keyword>
<evidence type="ECO:0000256" key="1">
    <source>
        <dbReference type="SAM" id="Phobius"/>
    </source>
</evidence>
<dbReference type="PANTHER" id="PTHR23547:SF1">
    <property type="entry name" value="MAJOR FACILITATOR SUPERFAMILY MFS_1"/>
    <property type="match status" value="1"/>
</dbReference>
<dbReference type="eggNOG" id="ENOG502QSJF">
    <property type="taxonomic scope" value="Eukaryota"/>
</dbReference>
<keyword evidence="1" id="KW-0812">Transmembrane</keyword>
<feature type="transmembrane region" description="Helical" evidence="1">
    <location>
        <begin position="289"/>
        <end position="308"/>
    </location>
</feature>
<feature type="transmembrane region" description="Helical" evidence="1">
    <location>
        <begin position="103"/>
        <end position="122"/>
    </location>
</feature>
<protein>
    <submittedName>
        <fullName evidence="2">Major facilitator transporter</fullName>
    </submittedName>
</protein>
<sequence length="460" mass="50908">MDLPTLNGTSSRTSDTVQIVDVEPTRNPASSDNATMKDFYVIAAGYIFFTLTDTAVRMIVLFGLWQRHFQALNIAIMFVSYEALGVVTNLFGGIMGSRLGLRFCLLLGLLLQLVGISLLFVLDREDVSHWSQAAVTGYVVFAQSFSGAAKDLVKLAGKSSTKLATKAAKNRKTNAGDPLFKLVAWLTGAKNSVKGLGFLIGAVLINYAGLWRALLVMVLLTLLPLPGVWMWLDPRLGISKDQQRLTLREIFDKGRDVNMLSLARVFLFGSRDLWFEIALPIWLRAQFDWNFTASGAFLAVWIIIYGAVQTITPQYILKPLKMYPFKRAKLLVIWTVLLMIITIAIAAYLTAVRNKPISDQKAATLSIISIGLAVFAFVFAVNSSIHSYLIVAYAAKDKIAINVGFYYCANALGRLTGTLLSGFMFQYYGIWVCIWTSVGFLAICTVITAFFRDVKDANTE</sequence>
<feature type="transmembrane region" description="Helical" evidence="1">
    <location>
        <begin position="71"/>
        <end position="91"/>
    </location>
</feature>
<dbReference type="Proteomes" id="UP000053201">
    <property type="component" value="Unassembled WGS sequence"/>
</dbReference>